<protein>
    <submittedName>
        <fullName evidence="1">Uncharacterized protein</fullName>
    </submittedName>
</protein>
<gene>
    <name evidence="1" type="ORF">HF682_03755</name>
</gene>
<name>A0A847S573_9NEIS</name>
<evidence type="ECO:0000313" key="2">
    <source>
        <dbReference type="Proteomes" id="UP000587991"/>
    </source>
</evidence>
<comment type="caution">
    <text evidence="1">The sequence shown here is derived from an EMBL/GenBank/DDBJ whole genome shotgun (WGS) entry which is preliminary data.</text>
</comment>
<dbReference type="EMBL" id="JABAIM010000001">
    <property type="protein sequence ID" value="NLR74267.1"/>
    <property type="molecule type" value="Genomic_DNA"/>
</dbReference>
<dbReference type="RefSeq" id="WP_168875891.1">
    <property type="nucleotide sequence ID" value="NZ_JABAIM010000001.1"/>
</dbReference>
<dbReference type="Proteomes" id="UP000587991">
    <property type="component" value="Unassembled WGS sequence"/>
</dbReference>
<keyword evidence="2" id="KW-1185">Reference proteome</keyword>
<evidence type="ECO:0000313" key="1">
    <source>
        <dbReference type="EMBL" id="NLR74267.1"/>
    </source>
</evidence>
<organism evidence="1 2">
    <name type="scientific">Leeia aquatica</name>
    <dbReference type="NCBI Taxonomy" id="2725557"/>
    <lineage>
        <taxon>Bacteria</taxon>
        <taxon>Pseudomonadati</taxon>
        <taxon>Pseudomonadota</taxon>
        <taxon>Betaproteobacteria</taxon>
        <taxon>Neisseriales</taxon>
        <taxon>Leeiaceae</taxon>
        <taxon>Leeia</taxon>
    </lineage>
</organism>
<sequence length="141" mass="15993">MLGPVQVVAVQTPFPADVLLDIERLSFSSDGLVIHVLSPHWEVNVTFHEYYGFRVLDELDLTAFWSECSLKQGWLFEVHANGWKALESLRPDFYSRHLGCVREFLLISRHECVSILADKEPVITAIEATPSLDHDESSTLP</sequence>
<accession>A0A847S573</accession>
<dbReference type="AlphaFoldDB" id="A0A847S573"/>
<proteinExistence type="predicted"/>
<reference evidence="1 2" key="1">
    <citation type="submission" date="2020-04" db="EMBL/GenBank/DDBJ databases">
        <title>Draft genome of Leeia sp. IMCC25680.</title>
        <authorList>
            <person name="Song J."/>
            <person name="Cho J.-C."/>
        </authorList>
    </citation>
    <scope>NUCLEOTIDE SEQUENCE [LARGE SCALE GENOMIC DNA]</scope>
    <source>
        <strain evidence="1 2">IMCC25680</strain>
    </source>
</reference>